<reference evidence="1 2" key="1">
    <citation type="submission" date="2019-03" db="EMBL/GenBank/DDBJ databases">
        <title>Genomic Encyclopedia of Type Strains, Phase III (KMG-III): the genomes of soil and plant-associated and newly described type strains.</title>
        <authorList>
            <person name="Whitman W."/>
        </authorList>
    </citation>
    <scope>NUCLEOTIDE SEQUENCE [LARGE SCALE GENOMIC DNA]</scope>
    <source>
        <strain evidence="1 2">CECT 7972</strain>
    </source>
</reference>
<evidence type="ECO:0000313" key="1">
    <source>
        <dbReference type="EMBL" id="TDR55099.1"/>
    </source>
</evidence>
<accession>A0A4R6ZSH6</accession>
<dbReference type="EMBL" id="SNZK01000001">
    <property type="protein sequence ID" value="TDR55099.1"/>
    <property type="molecule type" value="Genomic_DNA"/>
</dbReference>
<sequence>MYDVGNYIMKKITLRYIEERISYEKGITCDFRHTATYSAAN</sequence>
<proteinExistence type="predicted"/>
<comment type="caution">
    <text evidence="1">The sequence shown here is derived from an EMBL/GenBank/DDBJ whole genome shotgun (WGS) entry which is preliminary data.</text>
</comment>
<protein>
    <submittedName>
        <fullName evidence="1">Uncharacterized protein</fullName>
    </submittedName>
</protein>
<evidence type="ECO:0000313" key="2">
    <source>
        <dbReference type="Proteomes" id="UP000295558"/>
    </source>
</evidence>
<dbReference type="Proteomes" id="UP000295558">
    <property type="component" value="Unassembled WGS sequence"/>
</dbReference>
<name>A0A4R6ZSH6_9LIST</name>
<keyword evidence="2" id="KW-1185">Reference proteome</keyword>
<gene>
    <name evidence="1" type="ORF">DFP96_10125</name>
</gene>
<dbReference type="AlphaFoldDB" id="A0A4R6ZSH6"/>
<organism evidence="1 2">
    <name type="scientific">Listeria rocourtiae</name>
    <dbReference type="NCBI Taxonomy" id="647910"/>
    <lineage>
        <taxon>Bacteria</taxon>
        <taxon>Bacillati</taxon>
        <taxon>Bacillota</taxon>
        <taxon>Bacilli</taxon>
        <taxon>Bacillales</taxon>
        <taxon>Listeriaceae</taxon>
        <taxon>Listeria</taxon>
    </lineage>
</organism>